<proteinExistence type="predicted"/>
<dbReference type="Proteomes" id="UP001196530">
    <property type="component" value="Unassembled WGS sequence"/>
</dbReference>
<organism evidence="1 2">
    <name type="scientific">Pichia angusta</name>
    <name type="common">Yeast</name>
    <name type="synonym">Hansenula polymorpha</name>
    <dbReference type="NCBI Taxonomy" id="870730"/>
    <lineage>
        <taxon>Eukaryota</taxon>
        <taxon>Fungi</taxon>
        <taxon>Dikarya</taxon>
        <taxon>Ascomycota</taxon>
        <taxon>Saccharomycotina</taxon>
        <taxon>Pichiomycetes</taxon>
        <taxon>Pichiales</taxon>
        <taxon>Pichiaceae</taxon>
        <taxon>Ogataea</taxon>
    </lineage>
</organism>
<comment type="caution">
    <text evidence="1">The sequence shown here is derived from an EMBL/GenBank/DDBJ whole genome shotgun (WGS) entry which is preliminary data.</text>
</comment>
<protein>
    <submittedName>
        <fullName evidence="1">Uncharacterized protein</fullName>
    </submittedName>
</protein>
<dbReference type="AlphaFoldDB" id="A0AAN6DHU6"/>
<evidence type="ECO:0000313" key="2">
    <source>
        <dbReference type="Proteomes" id="UP001196530"/>
    </source>
</evidence>
<evidence type="ECO:0000313" key="1">
    <source>
        <dbReference type="EMBL" id="KAG7819484.1"/>
    </source>
</evidence>
<dbReference type="GeneID" id="66126209"/>
<reference evidence="1" key="1">
    <citation type="journal article" date="2021" name="G3 (Bethesda)">
        <title>Genomic diversity, chromosomal rearrangements, and interspecies hybridization in the ogataea polymorpha species complex.</title>
        <authorList>
            <person name="Hanson S.J."/>
            <person name="Cinneide E.O."/>
            <person name="Salzberg L.I."/>
            <person name="Wolfe K.H."/>
            <person name="McGowan J."/>
            <person name="Fitzpatrick D.A."/>
            <person name="Matlin K."/>
        </authorList>
    </citation>
    <scope>NUCLEOTIDE SEQUENCE</scope>
    <source>
        <strain evidence="1">61-244</strain>
    </source>
</reference>
<dbReference type="RefSeq" id="XP_043060363.1">
    <property type="nucleotide sequence ID" value="XM_043202603.1"/>
</dbReference>
<name>A0AAN6DHU6_PICAN</name>
<sequence>MADIRRANAGENLIMCQGYAVGRNLTSGGEHGWEKEGGLEWPATVLGRDQQRYAAARERPNGAVFRVLTGVNLFVPDDLVCIT</sequence>
<dbReference type="EMBL" id="JAHLUX010000004">
    <property type="protein sequence ID" value="KAG7819484.1"/>
    <property type="molecule type" value="Genomic_DNA"/>
</dbReference>
<accession>A0AAN6DHU6</accession>
<gene>
    <name evidence="1" type="ORF">KL928_002158</name>
</gene>